<feature type="domain" description="Glucose-methanol-choline oxidoreductase N-terminal" evidence="15">
    <location>
        <begin position="309"/>
        <end position="529"/>
    </location>
</feature>
<dbReference type="SUPFAM" id="SSF51905">
    <property type="entry name" value="FAD/NAD(P)-binding domain"/>
    <property type="match status" value="1"/>
</dbReference>
<accession>A0A843V4J3</accession>
<dbReference type="Pfam" id="PF00732">
    <property type="entry name" value="GMC_oxred_N"/>
    <property type="match status" value="1"/>
</dbReference>
<evidence type="ECO:0000259" key="15">
    <source>
        <dbReference type="Pfam" id="PF00732"/>
    </source>
</evidence>
<evidence type="ECO:0000256" key="1">
    <source>
        <dbReference type="ARBA" id="ARBA00000920"/>
    </source>
</evidence>
<dbReference type="Gene3D" id="3.50.50.60">
    <property type="entry name" value="FAD/NAD(P)-binding domain"/>
    <property type="match status" value="2"/>
</dbReference>
<gene>
    <name evidence="17" type="ORF">Taro_020211</name>
</gene>
<dbReference type="PIRSF" id="PIRSF028937">
    <property type="entry name" value="Lg_Ch_AO"/>
    <property type="match status" value="1"/>
</dbReference>
<keyword evidence="18" id="KW-1185">Reference proteome</keyword>
<comment type="subcellular location">
    <subcellularLocation>
        <location evidence="3 12">Membrane</location>
    </subcellularLocation>
</comment>
<evidence type="ECO:0000256" key="13">
    <source>
        <dbReference type="PIRSR" id="PIRSR028937-1"/>
    </source>
</evidence>
<dbReference type="PANTHER" id="PTHR46056">
    <property type="entry name" value="LONG-CHAIN-ALCOHOL OXIDASE"/>
    <property type="match status" value="1"/>
</dbReference>
<evidence type="ECO:0000256" key="12">
    <source>
        <dbReference type="PIRNR" id="PIRNR028937"/>
    </source>
</evidence>
<keyword evidence="9" id="KW-1133">Transmembrane helix</keyword>
<organism evidence="17 18">
    <name type="scientific">Colocasia esculenta</name>
    <name type="common">Wild taro</name>
    <name type="synonym">Arum esculentum</name>
    <dbReference type="NCBI Taxonomy" id="4460"/>
    <lineage>
        <taxon>Eukaryota</taxon>
        <taxon>Viridiplantae</taxon>
        <taxon>Streptophyta</taxon>
        <taxon>Embryophyta</taxon>
        <taxon>Tracheophyta</taxon>
        <taxon>Spermatophyta</taxon>
        <taxon>Magnoliopsida</taxon>
        <taxon>Liliopsida</taxon>
        <taxon>Araceae</taxon>
        <taxon>Aroideae</taxon>
        <taxon>Colocasieae</taxon>
        <taxon>Colocasia</taxon>
    </lineage>
</organism>
<feature type="domain" description="Glucose-methanol-choline oxidoreductase C-terminal" evidence="16">
    <location>
        <begin position="629"/>
        <end position="755"/>
    </location>
</feature>
<comment type="catalytic activity">
    <reaction evidence="1 12">
        <text>a long-chain primary fatty alcohol + O2 = a long-chain fatty aldehyde + H2O2</text>
        <dbReference type="Rhea" id="RHEA:22756"/>
        <dbReference type="ChEBI" id="CHEBI:15379"/>
        <dbReference type="ChEBI" id="CHEBI:16240"/>
        <dbReference type="ChEBI" id="CHEBI:17176"/>
        <dbReference type="ChEBI" id="CHEBI:77396"/>
        <dbReference type="EC" id="1.1.3.20"/>
    </reaction>
</comment>
<dbReference type="AlphaFoldDB" id="A0A843V4J3"/>
<comment type="caution">
    <text evidence="17">The sequence shown here is derived from an EMBL/GenBank/DDBJ whole genome shotgun (WGS) entry which is preliminary data.</text>
</comment>
<name>A0A843V4J3_COLES</name>
<feature type="active site" description="Proton acceptor" evidence="13">
    <location>
        <position position="703"/>
    </location>
</feature>
<evidence type="ECO:0000256" key="14">
    <source>
        <dbReference type="PIRSR" id="PIRSR028937-2"/>
    </source>
</evidence>
<dbReference type="EMBL" id="NMUH01000993">
    <property type="protein sequence ID" value="MQL87663.1"/>
    <property type="molecule type" value="Genomic_DNA"/>
</dbReference>
<dbReference type="EC" id="1.1.3.20" evidence="5 12"/>
<evidence type="ECO:0000256" key="6">
    <source>
        <dbReference type="ARBA" id="ARBA00022630"/>
    </source>
</evidence>
<evidence type="ECO:0000256" key="9">
    <source>
        <dbReference type="ARBA" id="ARBA00022989"/>
    </source>
</evidence>
<evidence type="ECO:0000259" key="16">
    <source>
        <dbReference type="Pfam" id="PF05199"/>
    </source>
</evidence>
<keyword evidence="7" id="KW-0812">Transmembrane</keyword>
<protein>
    <recommendedName>
        <fullName evidence="5 12">Long-chain-alcohol oxidase</fullName>
        <ecNumber evidence="5 12">1.1.3.20</ecNumber>
    </recommendedName>
</protein>
<dbReference type="GO" id="GO:0046577">
    <property type="term" value="F:long-chain-alcohol oxidase activity"/>
    <property type="evidence" value="ECO:0007669"/>
    <property type="project" value="UniProtKB-EC"/>
</dbReference>
<dbReference type="InterPro" id="IPR012400">
    <property type="entry name" value="Long_Oxdase"/>
</dbReference>
<keyword evidence="8 14" id="KW-0274">FAD</keyword>
<comment type="similarity">
    <text evidence="4 12">Belongs to the GMC oxidoreductase family.</text>
</comment>
<evidence type="ECO:0000256" key="3">
    <source>
        <dbReference type="ARBA" id="ARBA00004370"/>
    </source>
</evidence>
<dbReference type="Proteomes" id="UP000652761">
    <property type="component" value="Unassembled WGS sequence"/>
</dbReference>
<evidence type="ECO:0000256" key="8">
    <source>
        <dbReference type="ARBA" id="ARBA00022827"/>
    </source>
</evidence>
<dbReference type="GO" id="GO:0016020">
    <property type="term" value="C:membrane"/>
    <property type="evidence" value="ECO:0007669"/>
    <property type="project" value="UniProtKB-SubCell"/>
</dbReference>
<dbReference type="GO" id="GO:0050660">
    <property type="term" value="F:flavin adenine dinucleotide binding"/>
    <property type="evidence" value="ECO:0007669"/>
    <property type="project" value="InterPro"/>
</dbReference>
<feature type="binding site" evidence="14">
    <location>
        <begin position="261"/>
        <end position="276"/>
    </location>
    <ligand>
        <name>FAD</name>
        <dbReference type="ChEBI" id="CHEBI:57692"/>
    </ligand>
</feature>
<comment type="function">
    <text evidence="2 12">Long-chain fatty alcohol oxidase involved in the omega-oxidation pathway of lipid degradation.</text>
</comment>
<dbReference type="PANTHER" id="PTHR46056:SF4">
    <property type="entry name" value="LONG-CHAIN-ALCOHOL OXIDASE FAO4A"/>
    <property type="match status" value="1"/>
</dbReference>
<dbReference type="OrthoDB" id="269227at2759"/>
<proteinExistence type="inferred from homology"/>
<sequence>MSTATGELGEGYAAATEVSRLAALLRGGRPLYPIRLSPAQMDSLKAFCDTLLPSLDISASATVSADEALVKFYCTSASMAGVPEELGGLLSGRLQHPAMGLLRLSLWMLSTWYGTLAICGRASLSKSFPYVHKFSEVEQAKREDILTALSSSSFFLYSMLYRSLKFLTMRLYFQKADENNDNHSWKAIGYCGPDPNLPVLCKARKEETDKAQPQVGLMGPLNRAIVDMSGPNLLPALHTLNSLGFASVHTTFTTSRLTIHCDAVVVGSGSGGAVVAGILAKAGFRVVVLDKGRYFPTAALSLLEGPSTEQMYESGGLVATDDVGAFVLAGSTVGGGSVVNWSACIRTPDHVLNEWCHRHELKLFGGQAFRDALNAVCARMNVRPSGAAGKAEEGLNSAVLRRGCSQLGYPVTDVPVNAAPRHDCGWCHLGCKDGKKKSTTETWLADLANSGNGVILGGCRTLKVVTKEVGGSGGTRKVATGVVAELEHGVLVVESKVTVVACGSLNTPALLRRSGLRNPNIGRHLRLHPTVTAWGYFPENPETNTWLEPDKRCYSGGILTSMSTMPSDSGYGAIIQTPAMHPGMFSAMTPWTSAADFRGRMLRFSRTATLFTLARDRGSGCSTKYPSSLAYKLDAGDEANLQRGMERMLRILAAAGAEELGTHHRGGEVFRLRGSTLEEFEAYVKRASSRPVRDLSTPISSAHQMGSCRMGVNPQSSAVNPNGETWEVERLFVTDTSVFPTALGVNPMVTVQAIAYCTAQNVLETLNKKSD</sequence>
<evidence type="ECO:0000313" key="17">
    <source>
        <dbReference type="EMBL" id="MQL87663.1"/>
    </source>
</evidence>
<evidence type="ECO:0000256" key="10">
    <source>
        <dbReference type="ARBA" id="ARBA00023002"/>
    </source>
</evidence>
<dbReference type="InterPro" id="IPR000172">
    <property type="entry name" value="GMC_OxRdtase_N"/>
</dbReference>
<evidence type="ECO:0000313" key="18">
    <source>
        <dbReference type="Proteomes" id="UP000652761"/>
    </source>
</evidence>
<evidence type="ECO:0000256" key="4">
    <source>
        <dbReference type="ARBA" id="ARBA00010790"/>
    </source>
</evidence>
<dbReference type="InterPro" id="IPR007867">
    <property type="entry name" value="GMC_OxRtase_C"/>
</dbReference>
<keyword evidence="10 12" id="KW-0560">Oxidoreductase</keyword>
<keyword evidence="6" id="KW-0285">Flavoprotein</keyword>
<reference evidence="17" key="1">
    <citation type="submission" date="2017-07" db="EMBL/GenBank/DDBJ databases">
        <title>Taro Niue Genome Assembly and Annotation.</title>
        <authorList>
            <person name="Atibalentja N."/>
            <person name="Keating K."/>
            <person name="Fields C.J."/>
        </authorList>
    </citation>
    <scope>NUCLEOTIDE SEQUENCE</scope>
    <source>
        <strain evidence="17">Niue_2</strain>
        <tissue evidence="17">Leaf</tissue>
    </source>
</reference>
<evidence type="ECO:0000256" key="5">
    <source>
        <dbReference type="ARBA" id="ARBA00013125"/>
    </source>
</evidence>
<dbReference type="Pfam" id="PF05199">
    <property type="entry name" value="GMC_oxred_C"/>
    <property type="match status" value="1"/>
</dbReference>
<evidence type="ECO:0000256" key="2">
    <source>
        <dbReference type="ARBA" id="ARBA00003842"/>
    </source>
</evidence>
<evidence type="ECO:0000256" key="11">
    <source>
        <dbReference type="ARBA" id="ARBA00023136"/>
    </source>
</evidence>
<dbReference type="InterPro" id="IPR036188">
    <property type="entry name" value="FAD/NAD-bd_sf"/>
</dbReference>
<keyword evidence="11 12" id="KW-0472">Membrane</keyword>
<evidence type="ECO:0000256" key="7">
    <source>
        <dbReference type="ARBA" id="ARBA00022692"/>
    </source>
</evidence>